<feature type="compositionally biased region" description="Basic and acidic residues" evidence="1">
    <location>
        <begin position="188"/>
        <end position="199"/>
    </location>
</feature>
<dbReference type="Proteomes" id="UP001294444">
    <property type="component" value="Unassembled WGS sequence"/>
</dbReference>
<accession>A0AAJ4XRE0</accession>
<protein>
    <submittedName>
        <fullName evidence="3">Uncharacterized protein</fullName>
    </submittedName>
</protein>
<feature type="region of interest" description="Disordered" evidence="1">
    <location>
        <begin position="161"/>
        <end position="199"/>
    </location>
</feature>
<keyword evidence="4" id="KW-1185">Reference proteome</keyword>
<keyword evidence="2" id="KW-0472">Membrane</keyword>
<keyword evidence="2" id="KW-1133">Transmembrane helix</keyword>
<keyword evidence="2" id="KW-0812">Transmembrane</keyword>
<dbReference type="EMBL" id="OAPG01000017">
    <property type="protein sequence ID" value="SNX87079.1"/>
    <property type="molecule type" value="Genomic_DNA"/>
</dbReference>
<feature type="transmembrane region" description="Helical" evidence="2">
    <location>
        <begin position="133"/>
        <end position="150"/>
    </location>
</feature>
<evidence type="ECO:0000256" key="1">
    <source>
        <dbReference type="SAM" id="MobiDB-lite"/>
    </source>
</evidence>
<proteinExistence type="predicted"/>
<feature type="transmembrane region" description="Helical" evidence="2">
    <location>
        <begin position="90"/>
        <end position="113"/>
    </location>
</feature>
<evidence type="ECO:0000313" key="3">
    <source>
        <dbReference type="EMBL" id="SNX87079.1"/>
    </source>
</evidence>
<comment type="caution">
    <text evidence="3">The sequence shown here is derived from an EMBL/GenBank/DDBJ whole genome shotgun (WGS) entry which is preliminary data.</text>
</comment>
<sequence>MLEITPPTSIPMFPANYREFLLLPGAPTVPAAQQTLLPGQIFQLAQPKWPKDSVMPSFYLLAATTFFAAFFLVAFKELGALINYAFYKKLGVAGHPVLGMTLSLLAATMLQITYENDIKKRSGYYAEGSDPRYVVWFSAIASVCAILWASSTFRTSVAATGEVQDREAKPDKADTPRGSRRQQKKQAKREAKKITAKQE</sequence>
<feature type="compositionally biased region" description="Basic residues" evidence="1">
    <location>
        <begin position="178"/>
        <end position="187"/>
    </location>
</feature>
<reference evidence="3" key="1">
    <citation type="submission" date="2023-10" db="EMBL/GenBank/DDBJ databases">
        <authorList>
            <person name="Guldener U."/>
        </authorList>
    </citation>
    <scope>NUCLEOTIDE SEQUENCE</scope>
    <source>
        <strain evidence="3">Mp4</strain>
    </source>
</reference>
<dbReference type="AlphaFoldDB" id="A0AAJ4XRE0"/>
<name>A0AAJ4XRE0_9BASI</name>
<gene>
    <name evidence="3" type="ORF">MEPE_05789</name>
</gene>
<evidence type="ECO:0000313" key="4">
    <source>
        <dbReference type="Proteomes" id="UP001294444"/>
    </source>
</evidence>
<organism evidence="3 4">
    <name type="scientific">Melanopsichium pennsylvanicum</name>
    <dbReference type="NCBI Taxonomy" id="63383"/>
    <lineage>
        <taxon>Eukaryota</taxon>
        <taxon>Fungi</taxon>
        <taxon>Dikarya</taxon>
        <taxon>Basidiomycota</taxon>
        <taxon>Ustilaginomycotina</taxon>
        <taxon>Ustilaginomycetes</taxon>
        <taxon>Ustilaginales</taxon>
        <taxon>Ustilaginaceae</taxon>
        <taxon>Melanopsichium</taxon>
    </lineage>
</organism>
<feature type="compositionally biased region" description="Basic and acidic residues" evidence="1">
    <location>
        <begin position="163"/>
        <end position="177"/>
    </location>
</feature>
<evidence type="ECO:0000256" key="2">
    <source>
        <dbReference type="SAM" id="Phobius"/>
    </source>
</evidence>
<feature type="transmembrane region" description="Helical" evidence="2">
    <location>
        <begin position="58"/>
        <end position="78"/>
    </location>
</feature>